<gene>
    <name evidence="8" type="ORF">BJ878DRAFT_322030</name>
</gene>
<name>A0A9P7Z623_9HELO</name>
<keyword evidence="9" id="KW-1185">Reference proteome</keyword>
<proteinExistence type="predicted"/>
<keyword evidence="2 6" id="KW-0812">Transmembrane</keyword>
<dbReference type="GO" id="GO:0016020">
    <property type="term" value="C:membrane"/>
    <property type="evidence" value="ECO:0007669"/>
    <property type="project" value="UniProtKB-SubCell"/>
</dbReference>
<dbReference type="PROSITE" id="PS50850">
    <property type="entry name" value="MFS"/>
    <property type="match status" value="1"/>
</dbReference>
<comment type="subcellular location">
    <subcellularLocation>
        <location evidence="1">Membrane</location>
        <topology evidence="1">Multi-pass membrane protein</topology>
    </subcellularLocation>
</comment>
<dbReference type="InterPro" id="IPR036259">
    <property type="entry name" value="MFS_trans_sf"/>
</dbReference>
<comment type="caution">
    <text evidence="8">The sequence shown here is derived from an EMBL/GenBank/DDBJ whole genome shotgun (WGS) entry which is preliminary data.</text>
</comment>
<dbReference type="InterPro" id="IPR005828">
    <property type="entry name" value="MFS_sugar_transport-like"/>
</dbReference>
<evidence type="ECO:0000256" key="2">
    <source>
        <dbReference type="ARBA" id="ARBA00022692"/>
    </source>
</evidence>
<evidence type="ECO:0000256" key="4">
    <source>
        <dbReference type="ARBA" id="ARBA00023136"/>
    </source>
</evidence>
<feature type="transmembrane region" description="Helical" evidence="6">
    <location>
        <begin position="159"/>
        <end position="181"/>
    </location>
</feature>
<dbReference type="PANTHER" id="PTHR24064">
    <property type="entry name" value="SOLUTE CARRIER FAMILY 22 MEMBER"/>
    <property type="match status" value="1"/>
</dbReference>
<feature type="transmembrane region" description="Helical" evidence="6">
    <location>
        <begin position="470"/>
        <end position="492"/>
    </location>
</feature>
<dbReference type="Gene3D" id="1.20.1250.20">
    <property type="entry name" value="MFS general substrate transporter like domains"/>
    <property type="match status" value="1"/>
</dbReference>
<dbReference type="AlphaFoldDB" id="A0A9P7Z623"/>
<evidence type="ECO:0000313" key="9">
    <source>
        <dbReference type="Proteomes" id="UP000887226"/>
    </source>
</evidence>
<feature type="transmembrane region" description="Helical" evidence="6">
    <location>
        <begin position="498"/>
        <end position="516"/>
    </location>
</feature>
<evidence type="ECO:0000256" key="1">
    <source>
        <dbReference type="ARBA" id="ARBA00004141"/>
    </source>
</evidence>
<feature type="transmembrane region" description="Helical" evidence="6">
    <location>
        <begin position="272"/>
        <end position="295"/>
    </location>
</feature>
<evidence type="ECO:0000256" key="5">
    <source>
        <dbReference type="SAM" id="MobiDB-lite"/>
    </source>
</evidence>
<dbReference type="InterPro" id="IPR020846">
    <property type="entry name" value="MFS_dom"/>
</dbReference>
<keyword evidence="3 6" id="KW-1133">Transmembrane helix</keyword>
<dbReference type="Pfam" id="PF00083">
    <property type="entry name" value="Sugar_tr"/>
    <property type="match status" value="2"/>
</dbReference>
<dbReference type="Proteomes" id="UP000887226">
    <property type="component" value="Unassembled WGS sequence"/>
</dbReference>
<feature type="domain" description="Major facilitator superfamily (MFS) profile" evidence="7">
    <location>
        <begin position="86"/>
        <end position="520"/>
    </location>
</feature>
<reference evidence="8" key="1">
    <citation type="journal article" date="2021" name="IMA Fungus">
        <title>Genomic characterization of three marine fungi, including Emericellopsis atlantica sp. nov. with signatures of a generalist lifestyle and marine biomass degradation.</title>
        <authorList>
            <person name="Hagestad O.C."/>
            <person name="Hou L."/>
            <person name="Andersen J.H."/>
            <person name="Hansen E.H."/>
            <person name="Altermark B."/>
            <person name="Li C."/>
            <person name="Kuhnert E."/>
            <person name="Cox R.J."/>
            <person name="Crous P.W."/>
            <person name="Spatafora J.W."/>
            <person name="Lail K."/>
            <person name="Amirebrahimi M."/>
            <person name="Lipzen A."/>
            <person name="Pangilinan J."/>
            <person name="Andreopoulos W."/>
            <person name="Hayes R.D."/>
            <person name="Ng V."/>
            <person name="Grigoriev I.V."/>
            <person name="Jackson S.A."/>
            <person name="Sutton T.D.S."/>
            <person name="Dobson A.D.W."/>
            <person name="Rama T."/>
        </authorList>
    </citation>
    <scope>NUCLEOTIDE SEQUENCE</scope>
    <source>
        <strain evidence="8">TRa3180A</strain>
    </source>
</reference>
<feature type="transmembrane region" description="Helical" evidence="6">
    <location>
        <begin position="407"/>
        <end position="425"/>
    </location>
</feature>
<organism evidence="8 9">
    <name type="scientific">Calycina marina</name>
    <dbReference type="NCBI Taxonomy" id="1763456"/>
    <lineage>
        <taxon>Eukaryota</taxon>
        <taxon>Fungi</taxon>
        <taxon>Dikarya</taxon>
        <taxon>Ascomycota</taxon>
        <taxon>Pezizomycotina</taxon>
        <taxon>Leotiomycetes</taxon>
        <taxon>Helotiales</taxon>
        <taxon>Pezizellaceae</taxon>
        <taxon>Calycina</taxon>
    </lineage>
</organism>
<feature type="transmembrane region" description="Helical" evidence="6">
    <location>
        <begin position="128"/>
        <end position="152"/>
    </location>
</feature>
<dbReference type="GO" id="GO:0022857">
    <property type="term" value="F:transmembrane transporter activity"/>
    <property type="evidence" value="ECO:0007669"/>
    <property type="project" value="InterPro"/>
</dbReference>
<accession>A0A9P7Z623</accession>
<protein>
    <submittedName>
        <fullName evidence="8">Major facilitator superfamily domain-containing protein</fullName>
    </submittedName>
</protein>
<feature type="transmembrane region" description="Helical" evidence="6">
    <location>
        <begin position="437"/>
        <end position="458"/>
    </location>
</feature>
<dbReference type="OrthoDB" id="433512at2759"/>
<feature type="transmembrane region" description="Helical" evidence="6">
    <location>
        <begin position="187"/>
        <end position="205"/>
    </location>
</feature>
<feature type="region of interest" description="Disordered" evidence="5">
    <location>
        <begin position="622"/>
        <end position="656"/>
    </location>
</feature>
<evidence type="ECO:0000256" key="3">
    <source>
        <dbReference type="ARBA" id="ARBA00022989"/>
    </source>
</evidence>
<dbReference type="SUPFAM" id="SSF103473">
    <property type="entry name" value="MFS general substrate transporter"/>
    <property type="match status" value="1"/>
</dbReference>
<feature type="transmembrane region" description="Helical" evidence="6">
    <location>
        <begin position="83"/>
        <end position="108"/>
    </location>
</feature>
<evidence type="ECO:0000256" key="6">
    <source>
        <dbReference type="SAM" id="Phobius"/>
    </source>
</evidence>
<keyword evidence="4 6" id="KW-0472">Membrane</keyword>
<sequence length="656" mass="74028">MDSVMQHQDPMVPAYSDHSEDDILSSVLYPSDSYTPEHVYWADLPFSQKVKFVTKVDREENGKEWAATKALFSKQKMGPVKWYFKNAIVPGAGLGLEGFVLFSIGNLTTLFGDVWKRCWTSYEVCSEVSIQLVTIMEIVGIIFGQIIVGILGDRLGRRYGLIQDAVVMFLGLLLLIGSWGADLQGWVIMYIVALFIYGVGVGGEYPMTATASMENSATSGKVSNRDDRLHRGRKVTLAFLMQGWGQVLNQAWLLILLVAFDHGGGAAPYTSLMGHGIFRLSFVPIAFGTAWLVYYRWFKMPLASKQLNLVKAKSNVTGYDIESLKLVFGNFGGRLLATAGTWYCNDVFFYGNKLFQSAFLKVLYPQANILTTWEFNLLNCAVSLIGYYLACFMIDNKLYGRKMMMQVGFLADFILFVVPAFHYTYFTGSQGIHAFQAMYYLSSFFNQFGPNSVTFLVAAEVFPTGIRATAHGFGAAVGKLGALTATVLYNYIDTETKFMVVPWFGLAGMLLTFFFLPDTTGLDLKEQERYWQCIRSGRINEYHGVAIHPQHLSLWEKFRGVHKNYNPELDHQKRVIELKSEWVEMIQEHHENEKNDQESFFDVEQFPPDVHAHMKRIYHVNPEAGGKGVPLEEKETGELSLSSSESDEINEKRSAL</sequence>
<dbReference type="EMBL" id="MU253823">
    <property type="protein sequence ID" value="KAG9245951.1"/>
    <property type="molecule type" value="Genomic_DNA"/>
</dbReference>
<evidence type="ECO:0000313" key="8">
    <source>
        <dbReference type="EMBL" id="KAG9245951.1"/>
    </source>
</evidence>
<evidence type="ECO:0000259" key="7">
    <source>
        <dbReference type="PROSITE" id="PS50850"/>
    </source>
</evidence>
<feature type="transmembrane region" description="Helical" evidence="6">
    <location>
        <begin position="235"/>
        <end position="260"/>
    </location>
</feature>